<feature type="transmembrane region" description="Helical" evidence="1">
    <location>
        <begin position="57"/>
        <end position="74"/>
    </location>
</feature>
<dbReference type="Pfam" id="PF14808">
    <property type="entry name" value="TMEM164"/>
    <property type="match status" value="1"/>
</dbReference>
<keyword evidence="1" id="KW-1133">Transmembrane helix</keyword>
<proteinExistence type="predicted"/>
<dbReference type="Proteomes" id="UP000595895">
    <property type="component" value="Chromosome"/>
</dbReference>
<sequence length="224" mass="25629">MYLLALALAAYLLVSQRHWVRARTRQVRYWVLTASVLQQATLYGMYAATGWDWGESLPLHISRVSAILCVVYLATGSRRVMDVLFYFSLWAWFSFSYPQEVWPFWNLFGWTFLVNHVITLLMPVLAWVTTDWRPSKQALWRAFGWMVAYSLVAVTANLLTGGNYFYQRSMPVLGFLGQPWYYLFTLVGGLGVFWLGYGISRLVPDSSRQASADGDNLLAPHATA</sequence>
<evidence type="ECO:0000313" key="3">
    <source>
        <dbReference type="Proteomes" id="UP000595895"/>
    </source>
</evidence>
<dbReference type="AlphaFoldDB" id="A0A7T7MBN4"/>
<dbReference type="EMBL" id="CP066802">
    <property type="protein sequence ID" value="QQM68380.1"/>
    <property type="molecule type" value="Genomic_DNA"/>
</dbReference>
<feature type="transmembrane region" description="Helical" evidence="1">
    <location>
        <begin position="104"/>
        <end position="126"/>
    </location>
</feature>
<reference evidence="2 3" key="1">
    <citation type="submission" date="2020-12" db="EMBL/GenBank/DDBJ databases">
        <authorList>
            <person name="Zhou J."/>
        </authorList>
    </citation>
    <scope>NUCLEOTIDE SEQUENCE [LARGE SCALE GENOMIC DNA]</scope>
    <source>
        <strain evidence="2 3">CCUG 61299</strain>
    </source>
</reference>
<protein>
    <submittedName>
        <fullName evidence="2">YwaF family protein</fullName>
    </submittedName>
</protein>
<gene>
    <name evidence="2" type="ORF">JG540_06200</name>
</gene>
<feature type="transmembrane region" description="Helical" evidence="1">
    <location>
        <begin position="138"/>
        <end position="160"/>
    </location>
</feature>
<feature type="transmembrane region" description="Helical" evidence="1">
    <location>
        <begin position="180"/>
        <end position="199"/>
    </location>
</feature>
<keyword evidence="3" id="KW-1185">Reference proteome</keyword>
<keyword evidence="1" id="KW-0472">Membrane</keyword>
<organism evidence="2 3">
    <name type="scientific">Actinomyces weissii</name>
    <dbReference type="NCBI Taxonomy" id="675090"/>
    <lineage>
        <taxon>Bacteria</taxon>
        <taxon>Bacillati</taxon>
        <taxon>Actinomycetota</taxon>
        <taxon>Actinomycetes</taxon>
        <taxon>Actinomycetales</taxon>
        <taxon>Actinomycetaceae</taxon>
        <taxon>Actinomyces</taxon>
    </lineage>
</organism>
<accession>A0A7T7MBN4</accession>
<name>A0A7T7MBN4_9ACTO</name>
<keyword evidence="1" id="KW-0812">Transmembrane</keyword>
<evidence type="ECO:0000256" key="1">
    <source>
        <dbReference type="SAM" id="Phobius"/>
    </source>
</evidence>
<feature type="transmembrane region" description="Helical" evidence="1">
    <location>
        <begin position="81"/>
        <end position="98"/>
    </location>
</feature>
<dbReference type="KEGG" id="awe:JG540_06200"/>
<evidence type="ECO:0000313" key="2">
    <source>
        <dbReference type="EMBL" id="QQM68380.1"/>
    </source>
</evidence>